<keyword evidence="1 3" id="KW-0378">Hydrolase</keyword>
<dbReference type="GO" id="GO:0016811">
    <property type="term" value="F:hydrolase activity, acting on carbon-nitrogen (but not peptide) bonds, in linear amides"/>
    <property type="evidence" value="ECO:0007669"/>
    <property type="project" value="UniProtKB-ARBA"/>
</dbReference>
<dbReference type="InterPro" id="IPR050345">
    <property type="entry name" value="Aliph_Amidase/BUP"/>
</dbReference>
<dbReference type="Pfam" id="PF00795">
    <property type="entry name" value="CN_hydrolase"/>
    <property type="match status" value="1"/>
</dbReference>
<dbReference type="SUPFAM" id="SSF56317">
    <property type="entry name" value="Carbon-nitrogen hydrolase"/>
    <property type="match status" value="1"/>
</dbReference>
<name>A0A0E4GAH2_9FIRM</name>
<dbReference type="AlphaFoldDB" id="A0A0E4GAH2"/>
<organism evidence="3 4">
    <name type="scientific">Syntrophomonas zehnderi OL-4</name>
    <dbReference type="NCBI Taxonomy" id="690567"/>
    <lineage>
        <taxon>Bacteria</taxon>
        <taxon>Bacillati</taxon>
        <taxon>Bacillota</taxon>
        <taxon>Clostridia</taxon>
        <taxon>Eubacteriales</taxon>
        <taxon>Syntrophomonadaceae</taxon>
        <taxon>Syntrophomonas</taxon>
    </lineage>
</organism>
<dbReference type="PANTHER" id="PTHR43674">
    <property type="entry name" value="NITRILASE C965.09-RELATED"/>
    <property type="match status" value="1"/>
</dbReference>
<gene>
    <name evidence="3" type="ORF">1278</name>
</gene>
<dbReference type="InterPro" id="IPR003010">
    <property type="entry name" value="C-N_Hydrolase"/>
</dbReference>
<accession>A0A0E4GAH2</accession>
<evidence type="ECO:0000256" key="1">
    <source>
        <dbReference type="ARBA" id="ARBA00022801"/>
    </source>
</evidence>
<dbReference type="STRING" id="690567.1278"/>
<evidence type="ECO:0000259" key="2">
    <source>
        <dbReference type="PROSITE" id="PS50263"/>
    </source>
</evidence>
<feature type="domain" description="CN hydrolase" evidence="2">
    <location>
        <begin position="5"/>
        <end position="244"/>
    </location>
</feature>
<evidence type="ECO:0000313" key="3">
    <source>
        <dbReference type="EMBL" id="CFX46863.1"/>
    </source>
</evidence>
<protein>
    <submittedName>
        <fullName evidence="3">Carbon-nitrogen hydrolase</fullName>
    </submittedName>
</protein>
<dbReference type="PANTHER" id="PTHR43674:SF2">
    <property type="entry name" value="BETA-UREIDOPROPIONASE"/>
    <property type="match status" value="1"/>
</dbReference>
<proteinExistence type="predicted"/>
<dbReference type="PROSITE" id="PS50263">
    <property type="entry name" value="CN_HYDROLASE"/>
    <property type="match status" value="1"/>
</dbReference>
<dbReference type="RefSeq" id="WP_046496714.1">
    <property type="nucleotide sequence ID" value="NZ_CGIH01000025.1"/>
</dbReference>
<dbReference type="Gene3D" id="3.60.110.10">
    <property type="entry name" value="Carbon-nitrogen hydrolase"/>
    <property type="match status" value="1"/>
</dbReference>
<dbReference type="EMBL" id="CGIH01000025">
    <property type="protein sequence ID" value="CFX46863.1"/>
    <property type="molecule type" value="Genomic_DNA"/>
</dbReference>
<reference evidence="3 4" key="1">
    <citation type="submission" date="2015-03" db="EMBL/GenBank/DDBJ databases">
        <authorList>
            <person name="Murphy D."/>
        </authorList>
    </citation>
    <scope>NUCLEOTIDE SEQUENCE [LARGE SCALE GENOMIC DNA]</scope>
    <source>
        <strain evidence="3 4">OL-4</strain>
    </source>
</reference>
<dbReference type="OrthoDB" id="9811121at2"/>
<keyword evidence="4" id="KW-1185">Reference proteome</keyword>
<dbReference type="Proteomes" id="UP000045545">
    <property type="component" value="Unassembled WGS sequence"/>
</dbReference>
<sequence>MKQDCQIALVQMDSAAGDIEQNINSILNTTNQAVKMGAQFIVFPELALSGYCPQIISDLAITLDNPAIKLLSKTAVDSQVTLLVGFPESSDDLLKPYISQLIALPDGSLEVYRKVHLGRSEKEWFTAGDELPVFTSHGVKFAVGICWDWHFPELAAVYSLKGAEVLFAPHASPSISGDRLEIWNKYMPARAYDNTVYLAACNMCGSDYMGRNYSGGSAVWGPKGETLAKYSNNVANILCVNLSAERLNKLRVRERTSMKDSFFLADRRKELYQILLELDIEPTPQDS</sequence>
<dbReference type="InterPro" id="IPR036526">
    <property type="entry name" value="C-N_Hydrolase_sf"/>
</dbReference>
<evidence type="ECO:0000313" key="4">
    <source>
        <dbReference type="Proteomes" id="UP000045545"/>
    </source>
</evidence>